<feature type="non-terminal residue" evidence="4">
    <location>
        <position position="1"/>
    </location>
</feature>
<dbReference type="PANTHER" id="PTHR11926:SF1425">
    <property type="entry name" value="OS07G0241800 PROTEIN"/>
    <property type="match status" value="1"/>
</dbReference>
<dbReference type="GO" id="GO:0080044">
    <property type="term" value="F:quercetin 7-O-glucosyltransferase activity"/>
    <property type="evidence" value="ECO:0007669"/>
    <property type="project" value="TreeGrafter"/>
</dbReference>
<organism evidence="4 5">
    <name type="scientific">Eragrostis curvula</name>
    <name type="common">weeping love grass</name>
    <dbReference type="NCBI Taxonomy" id="38414"/>
    <lineage>
        <taxon>Eukaryota</taxon>
        <taxon>Viridiplantae</taxon>
        <taxon>Streptophyta</taxon>
        <taxon>Embryophyta</taxon>
        <taxon>Tracheophyta</taxon>
        <taxon>Spermatophyta</taxon>
        <taxon>Magnoliopsida</taxon>
        <taxon>Liliopsida</taxon>
        <taxon>Poales</taxon>
        <taxon>Poaceae</taxon>
        <taxon>PACMAD clade</taxon>
        <taxon>Chloridoideae</taxon>
        <taxon>Eragrostideae</taxon>
        <taxon>Eragrostidinae</taxon>
        <taxon>Eragrostis</taxon>
    </lineage>
</organism>
<evidence type="ECO:0000256" key="1">
    <source>
        <dbReference type="ARBA" id="ARBA00009995"/>
    </source>
</evidence>
<keyword evidence="2" id="KW-0808">Transferase</keyword>
<comment type="similarity">
    <text evidence="1">Belongs to the UDP-glycosyltransferase family.</text>
</comment>
<sequence length="359" mass="39312">MHQWRRTISHRPTRARRPPPGAGARRDVTVLHTDFNDPDPARHPEFTFVSIRESLPRDVIDNAGMVEQMMGLNAACETPFQAALEEVLHLQGHRARSAPWWSPPTRRAVVRHAGRGQARGRRRHVPQHGMLATPRLRDAGYVPVREERLDEAVPRLEPLRVRDLIRRATTDETRCSGSSAAGVVVNTFDAIGGPELAPLPSFGGGGARPARAGPRLPVVAGHVSLGSVARVDHAVFQEIAARGLPPAASHSSGFSAPASCATLATSRGRHRCCRRRTKGRSWRQREVLAYLSVGGFWTHCGRNSMMETIYAGVPVLTQPCFADQTVSARYVTHRWPGCWASGGGDDGWTGRTSRMPLEG</sequence>
<dbReference type="InterPro" id="IPR002213">
    <property type="entry name" value="UDP_glucos_trans"/>
</dbReference>
<dbReference type="AlphaFoldDB" id="A0A5J9VW84"/>
<comment type="caution">
    <text evidence="4">The sequence shown here is derived from an EMBL/GenBank/DDBJ whole genome shotgun (WGS) entry which is preliminary data.</text>
</comment>
<name>A0A5J9VW84_9POAL</name>
<gene>
    <name evidence="4" type="ORF">EJB05_13320</name>
</gene>
<dbReference type="Pfam" id="PF00201">
    <property type="entry name" value="UDPGT"/>
    <property type="match status" value="1"/>
</dbReference>
<dbReference type="EMBL" id="RWGY01000007">
    <property type="protein sequence ID" value="TVU39877.1"/>
    <property type="molecule type" value="Genomic_DNA"/>
</dbReference>
<protein>
    <submittedName>
        <fullName evidence="4">Uncharacterized protein</fullName>
    </submittedName>
</protein>
<dbReference type="GO" id="GO:0080043">
    <property type="term" value="F:quercetin 3-O-glucosyltransferase activity"/>
    <property type="evidence" value="ECO:0007669"/>
    <property type="project" value="TreeGrafter"/>
</dbReference>
<dbReference type="Gramene" id="TVU39877">
    <property type="protein sequence ID" value="TVU39877"/>
    <property type="gene ID" value="EJB05_13320"/>
</dbReference>
<evidence type="ECO:0000313" key="4">
    <source>
        <dbReference type="EMBL" id="TVU39877.1"/>
    </source>
</evidence>
<evidence type="ECO:0000313" key="5">
    <source>
        <dbReference type="Proteomes" id="UP000324897"/>
    </source>
</evidence>
<feature type="compositionally biased region" description="Basic residues" evidence="3">
    <location>
        <begin position="1"/>
        <end position="17"/>
    </location>
</feature>
<dbReference type="OrthoDB" id="5835829at2759"/>
<feature type="region of interest" description="Disordered" evidence="3">
    <location>
        <begin position="1"/>
        <end position="26"/>
    </location>
</feature>
<dbReference type="Proteomes" id="UP000324897">
    <property type="component" value="Chromosome 4"/>
</dbReference>
<dbReference type="PANTHER" id="PTHR11926">
    <property type="entry name" value="GLUCOSYL/GLUCURONOSYL TRANSFERASES"/>
    <property type="match status" value="1"/>
</dbReference>
<evidence type="ECO:0000256" key="2">
    <source>
        <dbReference type="ARBA" id="ARBA00022679"/>
    </source>
</evidence>
<evidence type="ECO:0000256" key="3">
    <source>
        <dbReference type="SAM" id="MobiDB-lite"/>
    </source>
</evidence>
<accession>A0A5J9VW84</accession>
<dbReference type="Gene3D" id="3.40.50.2000">
    <property type="entry name" value="Glycogen Phosphorylase B"/>
    <property type="match status" value="1"/>
</dbReference>
<dbReference type="SUPFAM" id="SSF53756">
    <property type="entry name" value="UDP-Glycosyltransferase/glycogen phosphorylase"/>
    <property type="match status" value="1"/>
</dbReference>
<reference evidence="4 5" key="1">
    <citation type="journal article" date="2019" name="Sci. Rep.">
        <title>A high-quality genome of Eragrostis curvula grass provides insights into Poaceae evolution and supports new strategies to enhance forage quality.</title>
        <authorList>
            <person name="Carballo J."/>
            <person name="Santos B.A.C.M."/>
            <person name="Zappacosta D."/>
            <person name="Garbus I."/>
            <person name="Selva J.P."/>
            <person name="Gallo C.A."/>
            <person name="Diaz A."/>
            <person name="Albertini E."/>
            <person name="Caccamo M."/>
            <person name="Echenique V."/>
        </authorList>
    </citation>
    <scope>NUCLEOTIDE SEQUENCE [LARGE SCALE GENOMIC DNA]</scope>
    <source>
        <strain evidence="5">cv. Victoria</strain>
        <tissue evidence="4">Leaf</tissue>
    </source>
</reference>
<proteinExistence type="inferred from homology"/>
<keyword evidence="5" id="KW-1185">Reference proteome</keyword>